<protein>
    <submittedName>
        <fullName evidence="2">Tail assembly chaperone</fullName>
    </submittedName>
</protein>
<dbReference type="EMBL" id="DABFPU010000083">
    <property type="protein sequence ID" value="HAI8402915.1"/>
    <property type="molecule type" value="Genomic_DNA"/>
</dbReference>
<dbReference type="EMBL" id="DABAPK010000086">
    <property type="protein sequence ID" value="HAH1934675.1"/>
    <property type="molecule type" value="Genomic_DNA"/>
</dbReference>
<dbReference type="EMBL" id="DABGZI010000089">
    <property type="protein sequence ID" value="HAJ0959141.1"/>
    <property type="molecule type" value="Genomic_DNA"/>
</dbReference>
<evidence type="ECO:0000313" key="11">
    <source>
        <dbReference type="EMBL" id="HAI8950921.1"/>
    </source>
</evidence>
<dbReference type="EMBL" id="DABHBR010000075">
    <property type="protein sequence ID" value="HAJ1233035.1"/>
    <property type="molecule type" value="Genomic_DNA"/>
</dbReference>
<accession>A0A771YWF0</accession>
<dbReference type="EMBL" id="DABHBY010000090">
    <property type="protein sequence ID" value="HAJ1276999.1"/>
    <property type="molecule type" value="Genomic_DNA"/>
</dbReference>
<comment type="caution">
    <text evidence="2">The sequence shown here is derived from an EMBL/GenBank/DDBJ whole genome shotgun (WGS) entry which is preliminary data.</text>
</comment>
<dbReference type="EMBL" id="DABAPG010000076">
    <property type="protein sequence ID" value="HAH1900433.1"/>
    <property type="molecule type" value="Genomic_DNA"/>
</dbReference>
<dbReference type="EMBL" id="DABGZQ010000177">
    <property type="protein sequence ID" value="HAJ0938811.1"/>
    <property type="molecule type" value="Genomic_DNA"/>
</dbReference>
<dbReference type="EMBL" id="DABAQC010000077">
    <property type="protein sequence ID" value="HAH2012162.1"/>
    <property type="molecule type" value="Genomic_DNA"/>
</dbReference>
<dbReference type="EMBL" id="DABHAM010000090">
    <property type="protein sequence ID" value="HAJ1088472.1"/>
    <property type="molecule type" value="Genomic_DNA"/>
</dbReference>
<dbReference type="EMBL" id="DABHBF010000178">
    <property type="protein sequence ID" value="HAJ1187995.1"/>
    <property type="molecule type" value="Genomic_DNA"/>
</dbReference>
<evidence type="ECO:0000313" key="7">
    <source>
        <dbReference type="EMBL" id="HAH2385243.1"/>
    </source>
</evidence>
<reference evidence="2" key="2">
    <citation type="submission" date="2019-12" db="EMBL/GenBank/DDBJ databases">
        <authorList>
            <consortium name="NCBI Pathogen Detection Project"/>
        </authorList>
    </citation>
    <scope>NUCLEOTIDE SEQUENCE</scope>
    <source>
        <strain evidence="16">EC00587</strain>
        <strain evidence="20">EC00595</strain>
        <strain evidence="21">EC00599</strain>
        <strain evidence="13">EC00608</strain>
        <strain evidence="12">EC00617</strain>
        <strain evidence="14">EC00644</strain>
        <strain evidence="15">EC00653</strain>
        <strain evidence="23">EC00659</strain>
        <strain evidence="22">EC00662</strain>
        <strain evidence="17">EC00671</strain>
        <strain evidence="18">EC00674</strain>
        <strain evidence="19">EC00676</strain>
        <strain evidence="7">EC00687</strain>
        <strain evidence="6">EC00690</strain>
        <strain evidence="8">EC00692</strain>
        <strain evidence="5">EC00697</strain>
        <strain evidence="10">EC00703</strain>
        <strain evidence="9">EC00710</strain>
        <strain evidence="11">EC00715</strain>
        <strain evidence="1">EC00749</strain>
        <strain evidence="2">EC00755</strain>
        <strain evidence="4">EC00762</strain>
        <strain evidence="3">EC00768</strain>
    </source>
</reference>
<evidence type="ECO:0000313" key="16">
    <source>
        <dbReference type="EMBL" id="HAJ1088472.1"/>
    </source>
</evidence>
<evidence type="ECO:0000313" key="17">
    <source>
        <dbReference type="EMBL" id="HAJ1157915.1"/>
    </source>
</evidence>
<evidence type="ECO:0000313" key="22">
    <source>
        <dbReference type="EMBL" id="HAJ1270180.1"/>
    </source>
</evidence>
<evidence type="ECO:0000313" key="14">
    <source>
        <dbReference type="EMBL" id="HAJ0959141.1"/>
    </source>
</evidence>
<dbReference type="InterPro" id="IPR003458">
    <property type="entry name" value="Phage_T4_Gp38_tail_assem"/>
</dbReference>
<gene>
    <name evidence="7" type="ORF">GII06_24945</name>
    <name evidence="6" type="ORF">GII11_26005</name>
    <name evidence="5" type="ORF">GII13_25700</name>
    <name evidence="8" type="ORF">GIK15_25345</name>
    <name evidence="4" type="ORF">GRC78_24705</name>
    <name evidence="2" type="ORF">GRC81_24890</name>
    <name evidence="1" type="ORF">GRC90_25590</name>
    <name evidence="3" type="ORF">GRD70_24755</name>
    <name evidence="9" type="ORF">HJ775_004925</name>
    <name evidence="10" type="ORF">HJ779_005258</name>
    <name evidence="11" type="ORF">HKA52_005044</name>
    <name evidence="12" type="ORF">HL560_25660</name>
    <name evidence="14" type="ORF">HL581_26110</name>
    <name evidence="13" type="ORF">HL603_26635</name>
    <name evidence="15" type="ORF">HL608_27185</name>
    <name evidence="16" type="ORF">HL611_25115</name>
    <name evidence="17" type="ORF">HL628_26680</name>
    <name evidence="18" type="ORF">HL631_26050</name>
    <name evidence="19" type="ORF">HL632_26055</name>
    <name evidence="22" type="ORF">HL639_17790</name>
    <name evidence="21" type="ORF">HL641_25345</name>
    <name evidence="20" type="ORF">HL642_26335</name>
    <name evidence="23" type="ORF">HL648_26210</name>
</gene>
<reference evidence="2" key="1">
    <citation type="journal article" date="2018" name="Genome Biol.">
        <title>SKESA: strategic k-mer extension for scrupulous assemblies.</title>
        <authorList>
            <person name="Souvorov A."/>
            <person name="Agarwala R."/>
            <person name="Lipman D.J."/>
        </authorList>
    </citation>
    <scope>NUCLEOTIDE SEQUENCE</scope>
    <source>
        <strain evidence="16">EC00587</strain>
        <strain evidence="20">EC00595</strain>
        <strain evidence="21">EC00599</strain>
        <strain evidence="13">EC00608</strain>
        <strain evidence="12">EC00617</strain>
        <strain evidence="14">EC00644</strain>
        <strain evidence="15">EC00653</strain>
        <strain evidence="23">EC00659</strain>
        <strain evidence="22">EC00662</strain>
        <strain evidence="17">EC00671</strain>
        <strain evidence="18">EC00674</strain>
        <strain evidence="19">EC00676</strain>
        <strain evidence="7">EC00687</strain>
        <strain evidence="6">EC00690</strain>
        <strain evidence="8">EC00692</strain>
        <strain evidence="5">EC00697</strain>
        <strain evidence="10">EC00703</strain>
        <strain evidence="9">EC00710</strain>
        <strain evidence="11">EC00715</strain>
        <strain evidence="1">EC00749</strain>
        <strain evidence="2">EC00755</strain>
        <strain evidence="4">EC00762</strain>
        <strain evidence="3">EC00768</strain>
    </source>
</reference>
<evidence type="ECO:0000313" key="3">
    <source>
        <dbReference type="EMBL" id="HAH1934675.1"/>
    </source>
</evidence>
<dbReference type="EMBL" id="DABHBX010000020">
    <property type="protein sequence ID" value="HAJ1270180.1"/>
    <property type="molecule type" value="Genomic_DNA"/>
</dbReference>
<dbReference type="Pfam" id="PF02413">
    <property type="entry name" value="Caudo_TAP"/>
    <property type="match status" value="1"/>
</dbReference>
<evidence type="ECO:0000313" key="12">
    <source>
        <dbReference type="EMBL" id="HAJ0850363.1"/>
    </source>
</evidence>
<dbReference type="RefSeq" id="WP_000519053.1">
    <property type="nucleotide sequence ID" value="NZ_CAJZNM010000017.1"/>
</dbReference>
<proteinExistence type="predicted"/>
<evidence type="ECO:0000313" key="19">
    <source>
        <dbReference type="EMBL" id="HAJ1187995.1"/>
    </source>
</evidence>
<dbReference type="EMBL" id="DABHAA010000116">
    <property type="protein sequence ID" value="HAJ1009326.1"/>
    <property type="molecule type" value="Genomic_DNA"/>
</dbReference>
<evidence type="ECO:0000313" key="4">
    <source>
        <dbReference type="EMBL" id="HAH2012162.1"/>
    </source>
</evidence>
<organism evidence="2">
    <name type="scientific">Escherichia coli</name>
    <dbReference type="NCBI Taxonomy" id="562"/>
    <lineage>
        <taxon>Bacteria</taxon>
        <taxon>Pseudomonadati</taxon>
        <taxon>Pseudomonadota</taxon>
        <taxon>Gammaproteobacteria</taxon>
        <taxon>Enterobacterales</taxon>
        <taxon>Enterobacteriaceae</taxon>
        <taxon>Escherichia</taxon>
    </lineage>
</organism>
<evidence type="ECO:0000313" key="15">
    <source>
        <dbReference type="EMBL" id="HAJ1009326.1"/>
    </source>
</evidence>
<dbReference type="EMBL" id="DABFPR010000102">
    <property type="protein sequence ID" value="HAI8423228.1"/>
    <property type="molecule type" value="Genomic_DNA"/>
</dbReference>
<sequence length="117" mass="13560">AITKDASTLNPEGYSVVEIPDITANRRADDSGKWMFKDGAVIKRVYTEEELRLQTENQKKILLQQAREKTQFWQTQLTLGIITDSDRQQLMNWMRYVQQVETTDTSVLPVTFPEPPE</sequence>
<evidence type="ECO:0000313" key="23">
    <source>
        <dbReference type="EMBL" id="HAJ1276999.1"/>
    </source>
</evidence>
<dbReference type="EMBL" id="DABHBC010000088">
    <property type="protein sequence ID" value="HAJ1157915.1"/>
    <property type="molecule type" value="Genomic_DNA"/>
</dbReference>
<evidence type="ECO:0000313" key="6">
    <source>
        <dbReference type="EMBL" id="HAH2370379.1"/>
    </source>
</evidence>
<dbReference type="EMBL" id="DABAPA010000093">
    <property type="protein sequence ID" value="HAH1880985.1"/>
    <property type="molecule type" value="Genomic_DNA"/>
</dbReference>
<dbReference type="EMBL" id="DABAST010000128">
    <property type="protein sequence ID" value="HAH2350127.1"/>
    <property type="molecule type" value="Genomic_DNA"/>
</dbReference>
<feature type="non-terminal residue" evidence="2">
    <location>
        <position position="1"/>
    </location>
</feature>
<evidence type="ECO:0000313" key="21">
    <source>
        <dbReference type="EMBL" id="HAJ1261977.1"/>
    </source>
</evidence>
<evidence type="ECO:0000313" key="1">
    <source>
        <dbReference type="EMBL" id="HAH1880985.1"/>
    </source>
</evidence>
<dbReference type="EMBL" id="DABGYO010000096">
    <property type="protein sequence ID" value="HAJ0850363.1"/>
    <property type="molecule type" value="Genomic_DNA"/>
</dbReference>
<dbReference type="EMBL" id="DABATA010000117">
    <property type="protein sequence ID" value="HAH2390195.1"/>
    <property type="molecule type" value="Genomic_DNA"/>
</dbReference>
<dbReference type="EMBL" id="DABHBH010000117">
    <property type="protein sequence ID" value="HAJ1163067.1"/>
    <property type="molecule type" value="Genomic_DNA"/>
</dbReference>
<evidence type="ECO:0000313" key="2">
    <source>
        <dbReference type="EMBL" id="HAH1900433.1"/>
    </source>
</evidence>
<evidence type="ECO:0000313" key="8">
    <source>
        <dbReference type="EMBL" id="HAH2390195.1"/>
    </source>
</evidence>
<evidence type="ECO:0000313" key="13">
    <source>
        <dbReference type="EMBL" id="HAJ0938811.1"/>
    </source>
</evidence>
<evidence type="ECO:0000313" key="9">
    <source>
        <dbReference type="EMBL" id="HAI8402915.1"/>
    </source>
</evidence>
<evidence type="ECO:0000313" key="5">
    <source>
        <dbReference type="EMBL" id="HAH2350127.1"/>
    </source>
</evidence>
<dbReference type="AlphaFoldDB" id="A0A771YWF0"/>
<dbReference type="EMBL" id="DABFUE010000080">
    <property type="protein sequence ID" value="HAI8950921.1"/>
    <property type="molecule type" value="Genomic_DNA"/>
</dbReference>
<dbReference type="EMBL" id="DABASZ010000082">
    <property type="protein sequence ID" value="HAH2385243.1"/>
    <property type="molecule type" value="Genomic_DNA"/>
</dbReference>
<dbReference type="EMBL" id="DABASV010000102">
    <property type="protein sequence ID" value="HAH2370379.1"/>
    <property type="molecule type" value="Genomic_DNA"/>
</dbReference>
<evidence type="ECO:0000313" key="10">
    <source>
        <dbReference type="EMBL" id="HAI8423228.1"/>
    </source>
</evidence>
<evidence type="ECO:0000313" key="20">
    <source>
        <dbReference type="EMBL" id="HAJ1233035.1"/>
    </source>
</evidence>
<evidence type="ECO:0000313" key="18">
    <source>
        <dbReference type="EMBL" id="HAJ1163067.1"/>
    </source>
</evidence>
<name>A0A771YWF0_ECOLX</name>
<dbReference type="EMBL" id="DABHBU010000073">
    <property type="protein sequence ID" value="HAJ1261977.1"/>
    <property type="molecule type" value="Genomic_DNA"/>
</dbReference>